<dbReference type="SUPFAM" id="SSF109604">
    <property type="entry name" value="HD-domain/PDEase-like"/>
    <property type="match status" value="1"/>
</dbReference>
<dbReference type="OMA" id="GHDWFHI"/>
<dbReference type="CDD" id="cd00077">
    <property type="entry name" value="HDc"/>
    <property type="match status" value="1"/>
</dbReference>
<dbReference type="KEGG" id="dfa:DFA_04646"/>
<evidence type="ECO:0000313" key="3">
    <source>
        <dbReference type="Proteomes" id="UP000007797"/>
    </source>
</evidence>
<gene>
    <name evidence="2" type="ORF">DFA_04646</name>
</gene>
<dbReference type="GeneID" id="14874794"/>
<dbReference type="Gene3D" id="1.10.472.50">
    <property type="entry name" value="HD-domain/PDEase-like"/>
    <property type="match status" value="1"/>
</dbReference>
<dbReference type="SMART" id="SM00471">
    <property type="entry name" value="HDc"/>
    <property type="match status" value="1"/>
</dbReference>
<evidence type="ECO:0000259" key="1">
    <source>
        <dbReference type="SMART" id="SM00471"/>
    </source>
</evidence>
<dbReference type="Proteomes" id="UP000007797">
    <property type="component" value="Unassembled WGS sequence"/>
</dbReference>
<dbReference type="STRING" id="1054147.F4PQ55"/>
<sequence length="261" mass="30355">MFDKSIQIKVEKEDKDKYLMFYDGTIEYMSATATGGRSTRMLMNKIIDFVKNEMKNNDPSHDFKHVERVVDLTRQIAKSENYQGDMELLEVAAYLHDVNDWKYSGSETAGVEAARLFLADQSYPEDKIEKVCQIIQDISFKNELGNTSMKSIPIESMIVQDADRLDAMGAVGVARTFSYGALKKNTFYEEETFQRTIGDKTLTKDEYMKTSRAGSSTLDHFYDKLFILKDRIKTQTGKRMAQERHQFIWIERERDKQNNEY</sequence>
<dbReference type="InterPro" id="IPR006674">
    <property type="entry name" value="HD_domain"/>
</dbReference>
<dbReference type="EMBL" id="GL883009">
    <property type="protein sequence ID" value="EGG22518.1"/>
    <property type="molecule type" value="Genomic_DNA"/>
</dbReference>
<dbReference type="PANTHER" id="PTHR33594:SF1">
    <property type="entry name" value="HD_PDEASE DOMAIN-CONTAINING PROTEIN"/>
    <property type="match status" value="1"/>
</dbReference>
<dbReference type="Pfam" id="PF01966">
    <property type="entry name" value="HD"/>
    <property type="match status" value="1"/>
</dbReference>
<dbReference type="PANTHER" id="PTHR33594">
    <property type="entry name" value="SUPERFAMILY HYDROLASE, PUTATIVE (AFU_ORTHOLOGUE AFUA_1G03035)-RELATED"/>
    <property type="match status" value="1"/>
</dbReference>
<evidence type="ECO:0000313" key="2">
    <source>
        <dbReference type="EMBL" id="EGG22518.1"/>
    </source>
</evidence>
<accession>F4PQ55</accession>
<protein>
    <recommendedName>
        <fullName evidence="1">HD/PDEase domain-containing protein</fullName>
    </recommendedName>
</protein>
<organism evidence="2 3">
    <name type="scientific">Cavenderia fasciculata</name>
    <name type="common">Slime mold</name>
    <name type="synonym">Dictyostelium fasciculatum</name>
    <dbReference type="NCBI Taxonomy" id="261658"/>
    <lineage>
        <taxon>Eukaryota</taxon>
        <taxon>Amoebozoa</taxon>
        <taxon>Evosea</taxon>
        <taxon>Eumycetozoa</taxon>
        <taxon>Dictyostelia</taxon>
        <taxon>Acytosteliales</taxon>
        <taxon>Cavenderiaceae</taxon>
        <taxon>Cavenderia</taxon>
    </lineage>
</organism>
<reference evidence="3" key="1">
    <citation type="journal article" date="2011" name="Genome Res.">
        <title>Phylogeny-wide analysis of social amoeba genomes highlights ancient origins for complex intercellular communication.</title>
        <authorList>
            <person name="Heidel A.J."/>
            <person name="Lawal H.M."/>
            <person name="Felder M."/>
            <person name="Schilde C."/>
            <person name="Helps N.R."/>
            <person name="Tunggal B."/>
            <person name="Rivero F."/>
            <person name="John U."/>
            <person name="Schleicher M."/>
            <person name="Eichinger L."/>
            <person name="Platzer M."/>
            <person name="Noegel A.A."/>
            <person name="Schaap P."/>
            <person name="Gloeckner G."/>
        </authorList>
    </citation>
    <scope>NUCLEOTIDE SEQUENCE [LARGE SCALE GENOMIC DNA]</scope>
    <source>
        <strain evidence="3">SH3</strain>
    </source>
</reference>
<keyword evidence="3" id="KW-1185">Reference proteome</keyword>
<dbReference type="Gene3D" id="1.20.58.1910">
    <property type="match status" value="1"/>
</dbReference>
<dbReference type="InterPro" id="IPR003607">
    <property type="entry name" value="HD/PDEase_dom"/>
</dbReference>
<dbReference type="RefSeq" id="XP_004360369.1">
    <property type="nucleotide sequence ID" value="XM_004360312.1"/>
</dbReference>
<dbReference type="OrthoDB" id="16547at2759"/>
<dbReference type="AlphaFoldDB" id="F4PQ55"/>
<proteinExistence type="predicted"/>
<name>F4PQ55_CACFS</name>
<feature type="domain" description="HD/PDEase" evidence="1">
    <location>
        <begin position="58"/>
        <end position="177"/>
    </location>
</feature>